<organism evidence="1 2">
    <name type="scientific">Rhizobium leguminosarum bv. viciae</name>
    <dbReference type="NCBI Taxonomy" id="387"/>
    <lineage>
        <taxon>Bacteria</taxon>
        <taxon>Pseudomonadati</taxon>
        <taxon>Pseudomonadota</taxon>
        <taxon>Alphaproteobacteria</taxon>
        <taxon>Hyphomicrobiales</taxon>
        <taxon>Rhizobiaceae</taxon>
        <taxon>Rhizobium/Agrobacterium group</taxon>
        <taxon>Rhizobium</taxon>
    </lineage>
</organism>
<dbReference type="AlphaFoldDB" id="A0A8G2IV51"/>
<gene>
    <name evidence="1" type="ORF">E0H31_22955</name>
</gene>
<protein>
    <recommendedName>
        <fullName evidence="3">Aminoglycoside phosphotransferase domain-containing protein</fullName>
    </recommendedName>
</protein>
<evidence type="ECO:0008006" key="3">
    <source>
        <dbReference type="Google" id="ProtNLM"/>
    </source>
</evidence>
<dbReference type="EMBL" id="SJLU01000012">
    <property type="protein sequence ID" value="TBX89693.1"/>
    <property type="molecule type" value="Genomic_DNA"/>
</dbReference>
<dbReference type="RefSeq" id="WP_131602386.1">
    <property type="nucleotide sequence ID" value="NZ_SJLU01000012.1"/>
</dbReference>
<evidence type="ECO:0000313" key="2">
    <source>
        <dbReference type="Proteomes" id="UP000291866"/>
    </source>
</evidence>
<dbReference type="Proteomes" id="UP000291866">
    <property type="component" value="Unassembled WGS sequence"/>
</dbReference>
<reference evidence="1 2" key="1">
    <citation type="submission" date="2019-02" db="EMBL/GenBank/DDBJ databases">
        <title>The competitiveness to form nodules shapes the capacities of Rhizobium leguminosarum sv viciae communities to promote symbiosis with specific hosts.</title>
        <authorList>
            <person name="Boivin S."/>
            <person name="Lepetit M."/>
        </authorList>
    </citation>
    <scope>NUCLEOTIDE SEQUENCE [LARGE SCALE GENOMIC DNA]</scope>
    <source>
        <strain evidence="1 2">SPF4F3</strain>
    </source>
</reference>
<sequence length="339" mass="38829">MKNGDVDFLEEKKRLLSDLCRARGGVCELRETHMSWLFLGAERVYKLKKAVRYPFLDFSSVARRRYFCFEELRLNRRLAGKTYISVVPICRTADGGLRAGDVGGVGEAIDWVVEMLRLPDRDMLDYRMQSASVESSDIDAVALLLSDFYRSLLSEHVVCEHQVAYMSEQLEGDATVLCREEFGLAQQVSPLLVKAREELAECTSELHRRMRAGWFREGHGDLRPEHVWLGRPLQIIDCLEFNRMMRIVDPYQEVAQLGMECSVAGYPWIADFLTARVAGDLGGKPSERLLQFYTATKALLRARLCMAHLLEKEPREPSKWQPLALRYIGVASRSFRDPE</sequence>
<comment type="caution">
    <text evidence="1">The sequence shown here is derived from an EMBL/GenBank/DDBJ whole genome shotgun (WGS) entry which is preliminary data.</text>
</comment>
<evidence type="ECO:0000313" key="1">
    <source>
        <dbReference type="EMBL" id="TBX89693.1"/>
    </source>
</evidence>
<name>A0A8G2IV51_RHILV</name>
<proteinExistence type="predicted"/>
<accession>A0A8G2IV51</accession>